<evidence type="ECO:0000256" key="1">
    <source>
        <dbReference type="SAM" id="MobiDB-lite"/>
    </source>
</evidence>
<name>A0A6G9ZEM5_9NOCA</name>
<evidence type="ECO:0000313" key="2">
    <source>
        <dbReference type="EMBL" id="QIS23556.1"/>
    </source>
</evidence>
<feature type="region of interest" description="Disordered" evidence="1">
    <location>
        <begin position="1"/>
        <end position="26"/>
    </location>
</feature>
<reference evidence="2 3" key="1">
    <citation type="journal article" date="2019" name="ACS Chem. Biol.">
        <title>Identification and Mobilization of a Cryptic Antibiotic Biosynthesis Gene Locus from a Human-Pathogenic Nocardia Isolate.</title>
        <authorList>
            <person name="Herisse M."/>
            <person name="Ishida K."/>
            <person name="Porter J.L."/>
            <person name="Howden B."/>
            <person name="Hertweck C."/>
            <person name="Stinear T.P."/>
            <person name="Pidot S.J."/>
        </authorList>
    </citation>
    <scope>NUCLEOTIDE SEQUENCE [LARGE SCALE GENOMIC DNA]</scope>
    <source>
        <strain evidence="2 3">AUSMDU00012715</strain>
    </source>
</reference>
<accession>A0A6G9ZEM5</accession>
<gene>
    <name evidence="2" type="ORF">F6W96_40020</name>
</gene>
<dbReference type="Proteomes" id="UP000500953">
    <property type="component" value="Chromosome"/>
</dbReference>
<evidence type="ECO:0000313" key="3">
    <source>
        <dbReference type="Proteomes" id="UP000500953"/>
    </source>
</evidence>
<dbReference type="RefSeq" id="WP_167490886.1">
    <property type="nucleotide sequence ID" value="NZ_CP046173.1"/>
</dbReference>
<dbReference type="EMBL" id="CP046173">
    <property type="protein sequence ID" value="QIS23556.1"/>
    <property type="molecule type" value="Genomic_DNA"/>
</dbReference>
<protein>
    <submittedName>
        <fullName evidence="2">Uncharacterized protein</fullName>
    </submittedName>
</protein>
<dbReference type="AlphaFoldDB" id="A0A6G9ZEM5"/>
<sequence>MHSRRARFGDTIAEPKCLGDKPTAPKLDPLRERVEQLDHELKSVADRTEHYELSKLSTEANALLISAYQHGKIVLNVALAARTREIHDALHPTIFSPQPSVPELGLPEIEHEPVLEWNVVEEFER</sequence>
<organism evidence="2 3">
    <name type="scientific">Nocardia terpenica</name>
    <dbReference type="NCBI Taxonomy" id="455432"/>
    <lineage>
        <taxon>Bacteria</taxon>
        <taxon>Bacillati</taxon>
        <taxon>Actinomycetota</taxon>
        <taxon>Actinomycetes</taxon>
        <taxon>Mycobacteriales</taxon>
        <taxon>Nocardiaceae</taxon>
        <taxon>Nocardia</taxon>
    </lineage>
</organism>
<proteinExistence type="predicted"/>